<dbReference type="Pfam" id="PF14291">
    <property type="entry name" value="DUF4371"/>
    <property type="match status" value="1"/>
</dbReference>
<proteinExistence type="predicted"/>
<dbReference type="InterPro" id="IPR025398">
    <property type="entry name" value="DUF4371"/>
</dbReference>
<accession>A0A8R2B482</accession>
<name>A0A8R2B482_ACYPI</name>
<protein>
    <recommendedName>
        <fullName evidence="2">DUF4371 domain-containing protein</fullName>
    </recommendedName>
</protein>
<sequence length="437" mass="50733">MSKRVPSGCEKRKKRKEEQEKILKLPKINSFFSSAVPYEENTINSNITQPNTKPTALNDTTLNIIESFTTEPEHSSSKVIPNVEPSITLNDTTSDKSDIIETFTPEPALSSSTDLDLTCRYPSDRGKFSDKVLDAQTKRLIMSFGPCKPDINFPRNDSNRKFSIEYYFMNTKSGFKIPRTWLCYSIILDMVYCETCWLFADRLNKNYYSNWVDGVNDWQHLAQKISKHESSTQHIEAVQVRSLWNKNKIIDEQLERQISEEADFWRNVLERTIKIILFLTTGNTALRGKEGKFGDCNKFAEGNFLRTVRLLADYDPVLNKLISNDKDCVKYLSHTIVNELIEILSSEIVKKICDEIRTSQYFSLIMDSTQDLTKVDQLSIIIRYVKVNYEEHKFEIKESFIGFYELKHHTAKDYEQLIRKIIIKLNLDITKCRGQGL</sequence>
<dbReference type="PANTHER" id="PTHR45749">
    <property type="match status" value="1"/>
</dbReference>
<dbReference type="PANTHER" id="PTHR45749:SF37">
    <property type="entry name" value="OS05G0311600 PROTEIN"/>
    <property type="match status" value="1"/>
</dbReference>
<evidence type="ECO:0000313" key="4">
    <source>
        <dbReference type="Proteomes" id="UP000007819"/>
    </source>
</evidence>
<dbReference type="Proteomes" id="UP000007819">
    <property type="component" value="Chromosome X"/>
</dbReference>
<evidence type="ECO:0000313" key="3">
    <source>
        <dbReference type="EnsemblMetazoa" id="XP_008180989.1"/>
    </source>
</evidence>
<dbReference type="KEGG" id="api:103308760"/>
<evidence type="ECO:0000256" key="1">
    <source>
        <dbReference type="SAM" id="MobiDB-lite"/>
    </source>
</evidence>
<dbReference type="EnsemblMetazoa" id="XM_008182767.1">
    <property type="protein sequence ID" value="XP_008180989.1"/>
    <property type="gene ID" value="LOC103308760"/>
</dbReference>
<organism evidence="3 4">
    <name type="scientific">Acyrthosiphon pisum</name>
    <name type="common">Pea aphid</name>
    <dbReference type="NCBI Taxonomy" id="7029"/>
    <lineage>
        <taxon>Eukaryota</taxon>
        <taxon>Metazoa</taxon>
        <taxon>Ecdysozoa</taxon>
        <taxon>Arthropoda</taxon>
        <taxon>Hexapoda</taxon>
        <taxon>Insecta</taxon>
        <taxon>Pterygota</taxon>
        <taxon>Neoptera</taxon>
        <taxon>Paraneoptera</taxon>
        <taxon>Hemiptera</taxon>
        <taxon>Sternorrhyncha</taxon>
        <taxon>Aphidomorpha</taxon>
        <taxon>Aphidoidea</taxon>
        <taxon>Aphididae</taxon>
        <taxon>Macrosiphini</taxon>
        <taxon>Acyrthosiphon</taxon>
    </lineage>
</organism>
<keyword evidence="4" id="KW-1185">Reference proteome</keyword>
<dbReference type="AlphaFoldDB" id="A0A8R2B482"/>
<evidence type="ECO:0000259" key="2">
    <source>
        <dbReference type="Pfam" id="PF14291"/>
    </source>
</evidence>
<feature type="domain" description="DUF4371" evidence="2">
    <location>
        <begin position="220"/>
        <end position="436"/>
    </location>
</feature>
<reference evidence="3" key="2">
    <citation type="submission" date="2022-06" db="UniProtKB">
        <authorList>
            <consortium name="EnsemblMetazoa"/>
        </authorList>
    </citation>
    <scope>IDENTIFICATION</scope>
</reference>
<dbReference type="OrthoDB" id="6598408at2759"/>
<reference evidence="4" key="1">
    <citation type="submission" date="2010-06" db="EMBL/GenBank/DDBJ databases">
        <authorList>
            <person name="Jiang H."/>
            <person name="Abraham K."/>
            <person name="Ali S."/>
            <person name="Alsbrooks S.L."/>
            <person name="Anim B.N."/>
            <person name="Anosike U.S."/>
            <person name="Attaway T."/>
            <person name="Bandaranaike D.P."/>
            <person name="Battles P.K."/>
            <person name="Bell S.N."/>
            <person name="Bell A.V."/>
            <person name="Beltran B."/>
            <person name="Bickham C."/>
            <person name="Bustamante Y."/>
            <person name="Caleb T."/>
            <person name="Canada A."/>
            <person name="Cardenas V."/>
            <person name="Carter K."/>
            <person name="Chacko J."/>
            <person name="Chandrabose M.N."/>
            <person name="Chavez D."/>
            <person name="Chavez A."/>
            <person name="Chen L."/>
            <person name="Chu H.-S."/>
            <person name="Claassen K.J."/>
            <person name="Cockrell R."/>
            <person name="Collins M."/>
            <person name="Cooper J.A."/>
            <person name="Cree A."/>
            <person name="Curry S.M."/>
            <person name="Da Y."/>
            <person name="Dao M.D."/>
            <person name="Das B."/>
            <person name="Davila M.-L."/>
            <person name="Davy-Carroll L."/>
            <person name="Denson S."/>
            <person name="Dinh H."/>
            <person name="Ebong V.E."/>
            <person name="Edwards J.R."/>
            <person name="Egan A."/>
            <person name="El-Daye J."/>
            <person name="Escobedo L."/>
            <person name="Fernandez S."/>
            <person name="Fernando P.R."/>
            <person name="Flagg N."/>
            <person name="Forbes L.D."/>
            <person name="Fowler R.G."/>
            <person name="Fu Q."/>
            <person name="Gabisi R.A."/>
            <person name="Ganer J."/>
            <person name="Garbino Pronczuk A."/>
            <person name="Garcia R.M."/>
            <person name="Garner T."/>
            <person name="Garrett T.E."/>
            <person name="Gonzalez D.A."/>
            <person name="Hamid H."/>
            <person name="Hawkins E.S."/>
            <person name="Hirani K."/>
            <person name="Hogues M.E."/>
            <person name="Hollins B."/>
            <person name="Hsiao C.-H."/>
            <person name="Jabil R."/>
            <person name="James M.L."/>
            <person name="Jhangiani S.N."/>
            <person name="Johnson B."/>
            <person name="Johnson Q."/>
            <person name="Joshi V."/>
            <person name="Kalu J.B."/>
            <person name="Kam C."/>
            <person name="Kashfia A."/>
            <person name="Keebler J."/>
            <person name="Kisamo H."/>
            <person name="Kovar C.L."/>
            <person name="Lago L.A."/>
            <person name="Lai C.-Y."/>
            <person name="Laidlaw J."/>
            <person name="Lara F."/>
            <person name="Le T.-K."/>
            <person name="Lee S.L."/>
            <person name="Legall F.H."/>
            <person name="Lemon S.J."/>
            <person name="Lewis L.R."/>
            <person name="Li B."/>
            <person name="Liu Y."/>
            <person name="Liu Y.-S."/>
            <person name="Lopez J."/>
            <person name="Lozado R.J."/>
            <person name="Lu J."/>
            <person name="Madu R.C."/>
            <person name="Maheshwari M."/>
            <person name="Maheshwari R."/>
            <person name="Malloy K."/>
            <person name="Martinez E."/>
            <person name="Mathew T."/>
            <person name="Mercado I.C."/>
            <person name="Mercado C."/>
            <person name="Meyer B."/>
            <person name="Montgomery K."/>
            <person name="Morgan M.B."/>
            <person name="Munidasa M."/>
            <person name="Nazareth L.V."/>
            <person name="Nelson J."/>
            <person name="Ng B.M."/>
            <person name="Nguyen N.B."/>
            <person name="Nguyen P.Q."/>
            <person name="Nguyen T."/>
            <person name="Obregon M."/>
            <person name="Okwuonu G.O."/>
            <person name="Onwere C.G."/>
            <person name="Orozco G."/>
            <person name="Parra A."/>
            <person name="Patel S."/>
            <person name="Patil S."/>
            <person name="Perez A."/>
            <person name="Perez Y."/>
            <person name="Pham C."/>
            <person name="Primus E.L."/>
            <person name="Pu L.-L."/>
            <person name="Puazo M."/>
            <person name="Qin X."/>
            <person name="Quiroz J.B."/>
            <person name="Reese J."/>
            <person name="Richards S."/>
            <person name="Rives C.M."/>
            <person name="Robberts R."/>
            <person name="Ruiz S.J."/>
            <person name="Ruiz M.J."/>
            <person name="Santibanez J."/>
            <person name="Schneider B.W."/>
            <person name="Sisson I."/>
            <person name="Smith M."/>
            <person name="Sodergren E."/>
            <person name="Song X.-Z."/>
            <person name="Song B.B."/>
            <person name="Summersgill H."/>
            <person name="Thelus R."/>
            <person name="Thornton R.D."/>
            <person name="Trejos Z.Y."/>
            <person name="Usmani K."/>
            <person name="Vattathil S."/>
            <person name="Villasana D."/>
            <person name="Walker D.L."/>
            <person name="Wang S."/>
            <person name="Wang K."/>
            <person name="White C.S."/>
            <person name="Williams A.C."/>
            <person name="Williamson J."/>
            <person name="Wilson K."/>
            <person name="Woghiren I.O."/>
            <person name="Woodworth J.R."/>
            <person name="Worley K.C."/>
            <person name="Wright R.A."/>
            <person name="Wu W."/>
            <person name="Young L."/>
            <person name="Zhang L."/>
            <person name="Zhang J."/>
            <person name="Zhu Y."/>
            <person name="Muzny D.M."/>
            <person name="Weinstock G."/>
            <person name="Gibbs R.A."/>
        </authorList>
    </citation>
    <scope>NUCLEOTIDE SEQUENCE [LARGE SCALE GENOMIC DNA]</scope>
    <source>
        <strain evidence="4">LSR1</strain>
    </source>
</reference>
<dbReference type="GeneID" id="103308760"/>
<dbReference type="RefSeq" id="XP_008180989.1">
    <property type="nucleotide sequence ID" value="XM_008182767.1"/>
</dbReference>
<feature type="region of interest" description="Disordered" evidence="1">
    <location>
        <begin position="1"/>
        <end position="20"/>
    </location>
</feature>